<name>A0A6P8W8I6_DROAB</name>
<protein>
    <submittedName>
        <fullName evidence="4">Uncharacterized protein LOC117564934</fullName>
    </submittedName>
</protein>
<evidence type="ECO:0000313" key="3">
    <source>
        <dbReference type="Proteomes" id="UP000515160"/>
    </source>
</evidence>
<sequence>MLFTSILLQSSLGLFLLLLPPSWAIVCYHCDSIALPECAQTLGEVGLLPYKECSTELTCAMSIVDSITYRGCGAETPTTQATYSKRCSSNLCNAGVYPPGRLKCHHCAGETCVSAPAGKPHPCLQHYEVDQCYTEVLNATWAYRGCSSDQNHTAAATAQLCDINGCNEEEGAWTLSCVSCDSQQTLGCKMDLFQLSNSATCNISQFEQCEMQMLLSDEEPQYCFSYRHLSRVMRGCSAELPAELEAVKDDLVQCATADNCNAGCMPQQRCLNCNSFDQQQCRTNATSMSSTYCGSAEASSCYACEYDDWSVQRGCGAPPTTAATLNCYECDGSTQQTCNAVDFTRCYRCNSDEAGAGCANWQRPGGIYIEECSLPAAPCLALNHFNGTTERGCQRKDFHCNATTVAKCRSCDGSFCNTGAFPEQRLWCHQCENCEQVALGQDSVPCPLLANEPSDQSGACLEFYDEHSKQVMRGCRSNSKLYYECLLRSGNEPSCRLCHTSGCNDTPGQQLRGDSLETEENSLMIRSTAAKRFTMFTASLSWVCITYQLIVFNQGL</sequence>
<keyword evidence="3" id="KW-1185">Reference proteome</keyword>
<dbReference type="Proteomes" id="UP000515160">
    <property type="component" value="Chromosome 2L"/>
</dbReference>
<accession>A0A6P8W8I6</accession>
<feature type="chain" id="PRO_5028374254" evidence="1">
    <location>
        <begin position="25"/>
        <end position="556"/>
    </location>
</feature>
<dbReference type="RefSeq" id="XP_034099779.1">
    <property type="nucleotide sequence ID" value="XM_034243888.2"/>
</dbReference>
<feature type="domain" description="DUF753" evidence="2">
    <location>
        <begin position="345"/>
        <end position="417"/>
    </location>
</feature>
<feature type="signal peptide" evidence="1">
    <location>
        <begin position="1"/>
        <end position="24"/>
    </location>
</feature>
<reference evidence="4" key="1">
    <citation type="submission" date="2025-08" db="UniProtKB">
        <authorList>
            <consortium name="RefSeq"/>
        </authorList>
    </citation>
    <scope>IDENTIFICATION</scope>
    <source>
        <strain evidence="4">15112-1751.03</strain>
        <tissue evidence="4">Whole Adult</tissue>
    </source>
</reference>
<dbReference type="OrthoDB" id="7730284at2759"/>
<keyword evidence="1" id="KW-0732">Signal</keyword>
<dbReference type="GeneID" id="117564934"/>
<dbReference type="PANTHER" id="PTHR21721:SF27">
    <property type="entry name" value="GH09876P"/>
    <property type="match status" value="1"/>
</dbReference>
<proteinExistence type="predicted"/>
<dbReference type="AlphaFoldDB" id="A0A6P8W8I6"/>
<evidence type="ECO:0000256" key="1">
    <source>
        <dbReference type="SAM" id="SignalP"/>
    </source>
</evidence>
<dbReference type="Pfam" id="PF05444">
    <property type="entry name" value="DUF753"/>
    <property type="match status" value="1"/>
</dbReference>
<dbReference type="InterPro" id="IPR008472">
    <property type="entry name" value="DUF753"/>
</dbReference>
<evidence type="ECO:0000259" key="2">
    <source>
        <dbReference type="Pfam" id="PF05444"/>
    </source>
</evidence>
<dbReference type="PANTHER" id="PTHR21721">
    <property type="entry name" value="GH09876P-RELATED"/>
    <property type="match status" value="1"/>
</dbReference>
<evidence type="ECO:0000313" key="4">
    <source>
        <dbReference type="RefSeq" id="XP_034099779.1"/>
    </source>
</evidence>
<organism evidence="3 4">
    <name type="scientific">Drosophila albomicans</name>
    <name type="common">Fruit fly</name>
    <dbReference type="NCBI Taxonomy" id="7291"/>
    <lineage>
        <taxon>Eukaryota</taxon>
        <taxon>Metazoa</taxon>
        <taxon>Ecdysozoa</taxon>
        <taxon>Arthropoda</taxon>
        <taxon>Hexapoda</taxon>
        <taxon>Insecta</taxon>
        <taxon>Pterygota</taxon>
        <taxon>Neoptera</taxon>
        <taxon>Endopterygota</taxon>
        <taxon>Diptera</taxon>
        <taxon>Brachycera</taxon>
        <taxon>Muscomorpha</taxon>
        <taxon>Ephydroidea</taxon>
        <taxon>Drosophilidae</taxon>
        <taxon>Drosophila</taxon>
    </lineage>
</organism>
<gene>
    <name evidence="4" type="primary">LOC117564934</name>
</gene>